<evidence type="ECO:0000256" key="5">
    <source>
        <dbReference type="ARBA" id="ARBA00022824"/>
    </source>
</evidence>
<evidence type="ECO:0000256" key="8">
    <source>
        <dbReference type="SAM" id="Phobius"/>
    </source>
</evidence>
<reference evidence="9" key="1">
    <citation type="submission" date="2013-07" db="EMBL/GenBank/DDBJ databases">
        <title>The Genome Sequence of Cryptococcus dejecticola CBS10117.</title>
        <authorList>
            <consortium name="The Broad Institute Genome Sequencing Platform"/>
            <person name="Cuomo C."/>
            <person name="Litvintseva A."/>
            <person name="Chen Y."/>
            <person name="Heitman J."/>
            <person name="Sun S."/>
            <person name="Springer D."/>
            <person name="Dromer F."/>
            <person name="Young S.K."/>
            <person name="Zeng Q."/>
            <person name="Gargeya S."/>
            <person name="Fitzgerald M."/>
            <person name="Abouelleil A."/>
            <person name="Alvarado L."/>
            <person name="Berlin A.M."/>
            <person name="Chapman S.B."/>
            <person name="Dewar J."/>
            <person name="Goldberg J."/>
            <person name="Griggs A."/>
            <person name="Gujja S."/>
            <person name="Hansen M."/>
            <person name="Howarth C."/>
            <person name="Imamovic A."/>
            <person name="Larimer J."/>
            <person name="McCowan C."/>
            <person name="Murphy C."/>
            <person name="Pearson M."/>
            <person name="Priest M."/>
            <person name="Roberts A."/>
            <person name="Saif S."/>
            <person name="Shea T."/>
            <person name="Sykes S."/>
            <person name="Wortman J."/>
            <person name="Nusbaum C."/>
            <person name="Birren B."/>
        </authorList>
    </citation>
    <scope>NUCLEOTIDE SEQUENCE [LARGE SCALE GENOMIC DNA]</scope>
    <source>
        <strain evidence="9">CBS 10117</strain>
    </source>
</reference>
<gene>
    <name evidence="9" type="ORF">I303_07900</name>
</gene>
<feature type="transmembrane region" description="Helical" evidence="8">
    <location>
        <begin position="230"/>
        <end position="249"/>
    </location>
</feature>
<keyword evidence="6 8" id="KW-1133">Transmembrane helix</keyword>
<dbReference type="GeneID" id="28971599"/>
<name>A0A1A5ZW06_9TREE</name>
<keyword evidence="5" id="KW-0256">Endoplasmic reticulum</keyword>
<evidence type="ECO:0000256" key="7">
    <source>
        <dbReference type="ARBA" id="ARBA00023136"/>
    </source>
</evidence>
<evidence type="ECO:0000256" key="1">
    <source>
        <dbReference type="ARBA" id="ARBA00004477"/>
    </source>
</evidence>
<evidence type="ECO:0000256" key="6">
    <source>
        <dbReference type="ARBA" id="ARBA00022989"/>
    </source>
</evidence>
<feature type="transmembrane region" description="Helical" evidence="8">
    <location>
        <begin position="12"/>
        <end position="29"/>
    </location>
</feature>
<dbReference type="KEGG" id="kdj:28971599"/>
<evidence type="ECO:0000256" key="4">
    <source>
        <dbReference type="ARBA" id="ARBA00022692"/>
    </source>
</evidence>
<dbReference type="RefSeq" id="XP_018259829.2">
    <property type="nucleotide sequence ID" value="XM_018411161.2"/>
</dbReference>
<dbReference type="AlphaFoldDB" id="A0A1A5ZW06"/>
<comment type="pathway">
    <text evidence="2">Glycolipid biosynthesis; glycosylphosphatidylinositol-anchor biosynthesis.</text>
</comment>
<dbReference type="Pfam" id="PF06699">
    <property type="entry name" value="PIG-F"/>
    <property type="match status" value="1"/>
</dbReference>
<feature type="transmembrane region" description="Helical" evidence="8">
    <location>
        <begin position="198"/>
        <end position="218"/>
    </location>
</feature>
<feature type="transmembrane region" description="Helical" evidence="8">
    <location>
        <begin position="118"/>
        <end position="138"/>
    </location>
</feature>
<sequence>MPKDTFNLPEYFALHSYLSALLCGAFVLLPRSTPWLLGSAVQSSSSDRPELAFLTPITSRPVATMLWDISGMLLCMSWWGSIMRKWAQTPTKSKTQGEAEIAERIGRNSRMLSRMYECALSTAGGSFLLYTLILILGAPLDSHHAHSALLAVHISTLTVWPVVHALGVPSIYESGTFARFRMTRLFCEFRPETPLERALVYPVAGTLLGAWCGVIPIPLDWDRPWQGYPLTPAVSSILGFILGGFASWLHSALLDTYDEVQQNHSAMAADTVTSKKKRKTKRTY</sequence>
<comment type="subcellular location">
    <subcellularLocation>
        <location evidence="1">Endoplasmic reticulum membrane</location>
        <topology evidence="1">Multi-pass membrane protein</topology>
    </subcellularLocation>
</comment>
<feature type="transmembrane region" description="Helical" evidence="8">
    <location>
        <begin position="62"/>
        <end position="82"/>
    </location>
</feature>
<organism evidence="9">
    <name type="scientific">Kwoniella dejecticola CBS 10117</name>
    <dbReference type="NCBI Taxonomy" id="1296121"/>
    <lineage>
        <taxon>Eukaryota</taxon>
        <taxon>Fungi</taxon>
        <taxon>Dikarya</taxon>
        <taxon>Basidiomycota</taxon>
        <taxon>Agaricomycotina</taxon>
        <taxon>Tremellomycetes</taxon>
        <taxon>Tremellales</taxon>
        <taxon>Cryptococcaceae</taxon>
        <taxon>Kwoniella</taxon>
    </lineage>
</organism>
<evidence type="ECO:0000313" key="9">
    <source>
        <dbReference type="EMBL" id="OBR81987.1"/>
    </source>
</evidence>
<protein>
    <recommendedName>
        <fullName evidence="10">Phosphatidylinositol glycan, class F</fullName>
    </recommendedName>
</protein>
<dbReference type="STRING" id="1296121.A0A1A5ZW06"/>
<dbReference type="GO" id="GO:0005789">
    <property type="term" value="C:endoplasmic reticulum membrane"/>
    <property type="evidence" value="ECO:0007669"/>
    <property type="project" value="UniProtKB-SubCell"/>
</dbReference>
<keyword evidence="7 8" id="KW-0472">Membrane</keyword>
<feature type="transmembrane region" description="Helical" evidence="8">
    <location>
        <begin position="150"/>
        <end position="172"/>
    </location>
</feature>
<dbReference type="OrthoDB" id="17366at2759"/>
<keyword evidence="4 8" id="KW-0812">Transmembrane</keyword>
<evidence type="ECO:0008006" key="10">
    <source>
        <dbReference type="Google" id="ProtNLM"/>
    </source>
</evidence>
<keyword evidence="3" id="KW-0337">GPI-anchor biosynthesis</keyword>
<dbReference type="VEuPathDB" id="FungiDB:I303_07900"/>
<dbReference type="InterPro" id="IPR009580">
    <property type="entry name" value="GPI_biosynthesis_protein_Pig-F"/>
</dbReference>
<dbReference type="EMBL" id="KI894036">
    <property type="protein sequence ID" value="OBR81987.1"/>
    <property type="molecule type" value="Genomic_DNA"/>
</dbReference>
<evidence type="ECO:0000256" key="2">
    <source>
        <dbReference type="ARBA" id="ARBA00004687"/>
    </source>
</evidence>
<accession>A0A1A5ZW06</accession>
<dbReference type="GO" id="GO:0006506">
    <property type="term" value="P:GPI anchor biosynthetic process"/>
    <property type="evidence" value="ECO:0007669"/>
    <property type="project" value="UniProtKB-UniPathway"/>
</dbReference>
<evidence type="ECO:0000256" key="3">
    <source>
        <dbReference type="ARBA" id="ARBA00022502"/>
    </source>
</evidence>
<dbReference type="UniPathway" id="UPA00196"/>
<proteinExistence type="predicted"/>